<feature type="domain" description="Chitin-binding type-2" evidence="3">
    <location>
        <begin position="37"/>
        <end position="72"/>
    </location>
</feature>
<evidence type="ECO:0000259" key="3">
    <source>
        <dbReference type="PROSITE" id="PS50940"/>
    </source>
</evidence>
<dbReference type="Pfam" id="PF01607">
    <property type="entry name" value="CBM_14"/>
    <property type="match status" value="2"/>
</dbReference>
<dbReference type="EMBL" id="CAJHJT010000012">
    <property type="protein sequence ID" value="CAD7000524.1"/>
    <property type="molecule type" value="Genomic_DNA"/>
</dbReference>
<dbReference type="AlphaFoldDB" id="A0A811UP48"/>
<dbReference type="SMART" id="SM00494">
    <property type="entry name" value="ChtBD2"/>
    <property type="match status" value="3"/>
</dbReference>
<dbReference type="OrthoDB" id="6020543at2759"/>
<proteinExistence type="predicted"/>
<accession>A0A811UP48</accession>
<dbReference type="SUPFAM" id="SSF57625">
    <property type="entry name" value="Invertebrate chitin-binding proteins"/>
    <property type="match status" value="2"/>
</dbReference>
<evidence type="ECO:0000313" key="5">
    <source>
        <dbReference type="Proteomes" id="UP000606786"/>
    </source>
</evidence>
<keyword evidence="5" id="KW-1185">Reference proteome</keyword>
<dbReference type="PROSITE" id="PS50940">
    <property type="entry name" value="CHIT_BIND_II"/>
    <property type="match status" value="2"/>
</dbReference>
<evidence type="ECO:0000313" key="4">
    <source>
        <dbReference type="EMBL" id="CAD7000524.1"/>
    </source>
</evidence>
<sequence length="424" mass="45605">MFKICVFTTALLAVIATTSAASLNPAARAADNALYSRYVCRNRPDGYKTMVPGSCSSYYQCYNGASVKVDCPAYYDGVKNICVDRNPGCIEDLAKYPAAAKDVSNNPCSGKVSGYVVGQNQAQWYQCNNSNVISSGVCPSGQEYNLVLLQCGVKSSCGGDDQPPCQGQTTTPPPCTTTTTPCTTTTTTCTTTTTTCTTTTTTCSTTPTPTKTVTPTPTKTFTNTDSNSNTNTETNTDTNTDTNTNYLLNFTNTDSNYLLNYTDSNTNSNSLHNNPAPCTTTPAPCTTTPAPCTTTPAPCTTPPPVCPSSLQISNQASAPTYSKPIVQSLRPNTFVRPAQQPTSNMMVLPPQSHESNMDLYMRYVCKGKPNGFMLPSLRSCNEYFICRNEETLKASCGDKFFNSLKGQCDLPENTGCIQPYQQRN</sequence>
<dbReference type="Gene3D" id="2.170.140.10">
    <property type="entry name" value="Chitin binding domain"/>
    <property type="match status" value="1"/>
</dbReference>
<keyword evidence="2" id="KW-0732">Signal</keyword>
<reference evidence="4" key="1">
    <citation type="submission" date="2020-11" db="EMBL/GenBank/DDBJ databases">
        <authorList>
            <person name="Whitehead M."/>
        </authorList>
    </citation>
    <scope>NUCLEOTIDE SEQUENCE</scope>
    <source>
        <strain evidence="4">EGII</strain>
    </source>
</reference>
<gene>
    <name evidence="4" type="ORF">CCAP1982_LOCUS9002</name>
</gene>
<organism evidence="4 5">
    <name type="scientific">Ceratitis capitata</name>
    <name type="common">Mediterranean fruit fly</name>
    <name type="synonym">Tephritis capitata</name>
    <dbReference type="NCBI Taxonomy" id="7213"/>
    <lineage>
        <taxon>Eukaryota</taxon>
        <taxon>Metazoa</taxon>
        <taxon>Ecdysozoa</taxon>
        <taxon>Arthropoda</taxon>
        <taxon>Hexapoda</taxon>
        <taxon>Insecta</taxon>
        <taxon>Pterygota</taxon>
        <taxon>Neoptera</taxon>
        <taxon>Endopterygota</taxon>
        <taxon>Diptera</taxon>
        <taxon>Brachycera</taxon>
        <taxon>Muscomorpha</taxon>
        <taxon>Tephritoidea</taxon>
        <taxon>Tephritidae</taxon>
        <taxon>Ceratitis</taxon>
        <taxon>Ceratitis</taxon>
    </lineage>
</organism>
<dbReference type="InterPro" id="IPR036508">
    <property type="entry name" value="Chitin-bd_dom_sf"/>
</dbReference>
<feature type="signal peptide" evidence="2">
    <location>
        <begin position="1"/>
        <end position="20"/>
    </location>
</feature>
<evidence type="ECO:0000256" key="1">
    <source>
        <dbReference type="SAM" id="MobiDB-lite"/>
    </source>
</evidence>
<dbReference type="GO" id="GO:0008061">
    <property type="term" value="F:chitin binding"/>
    <property type="evidence" value="ECO:0007669"/>
    <property type="project" value="InterPro"/>
</dbReference>
<dbReference type="Proteomes" id="UP000606786">
    <property type="component" value="Unassembled WGS sequence"/>
</dbReference>
<name>A0A811UP48_CERCA</name>
<evidence type="ECO:0000256" key="2">
    <source>
        <dbReference type="SAM" id="SignalP"/>
    </source>
</evidence>
<comment type="caution">
    <text evidence="4">The sequence shown here is derived from an EMBL/GenBank/DDBJ whole genome shotgun (WGS) entry which is preliminary data.</text>
</comment>
<feature type="chain" id="PRO_5032756425" evidence="2">
    <location>
        <begin position="21"/>
        <end position="424"/>
    </location>
</feature>
<dbReference type="GO" id="GO:0005576">
    <property type="term" value="C:extracellular region"/>
    <property type="evidence" value="ECO:0007669"/>
    <property type="project" value="InterPro"/>
</dbReference>
<dbReference type="InterPro" id="IPR002557">
    <property type="entry name" value="Chitin-bd_dom"/>
</dbReference>
<feature type="region of interest" description="Disordered" evidence="1">
    <location>
        <begin position="214"/>
        <end position="243"/>
    </location>
</feature>
<protein>
    <submittedName>
        <fullName evidence="4">(Mediterranean fruit fly) hypothetical protein</fullName>
    </submittedName>
</protein>
<feature type="domain" description="Chitin-binding type-2" evidence="3">
    <location>
        <begin position="362"/>
        <end position="418"/>
    </location>
</feature>